<sequence>MGSTGEADRKRRHFTSISPTAVAAKKQPFLPISEEKKLDAAVLQFQNQKLLEKLEAQKIEHSSLENKLSQLKEKQQLYDSTLKVVNRSWEGLITDLESRSICAQESSSRENARPTSIVDGVPPPSSAEAAFLSRLTETGATENSSSDNSPALMDNREEGVSEKARNILMNIVAAINDLWNLKNCLYSAVLKELPDRGAGRQKPSGELESEVKILRLAINDLHLKHKSLARELQSHQDIDAKNKAELKRLKGELDGVAAELEESNCYLAALRAEKDATKGAFFPILNIGSKHVAGDRVKDRQRDLQDMESTLKELLDQSSSRLVELKSLHEERIRILQQLSYLQNKLKSVKFISSSQAYLFVKEQLEKSKSEVLQYQALLEKLQSEKDNLAWREREVSIKNDLVDVFRRTSAVADSRASDLGIEIQRQIDEMKKIKTKLEEASREPGRKVIIVEFKSLLSSFPEEMNTMQSQLSKYKEAAVDIHSLRADVQSLSNVLDRKAKECKNLSARCADQIAEMHKLQVMVQELKESDVELKLILDMYRRELTDSRDVSEARDSEYKAWACVQSLKSSLDEQKLELRVKIANEAEAVSQQRLAAAEAEIADLRQKLEGSKREKARLSDALRSKNEENEAYLSEIETIGQAYDDMQTQNQHLLLQITERDDYNIKLVLEGLKAKQLQGALLLEKRTMGREIQLASASLEFYDVKASTIEDQLRFCSDQIQKISEDRSQNSVSLGHMLKRLSDVGKSSLQVRESLLESQSNIEKNRGVLVELQIELEEEGFYKKRIEEELEVARRKLSCLQAQIEGSSIVEKLQQELREYKEILKCGICLDRPKEVVITKCYHLFCSPCVQRTPESRHRKCPVCASSFGPNDIKPVYI</sequence>
<dbReference type="GO" id="GO:0016567">
    <property type="term" value="P:protein ubiquitination"/>
    <property type="evidence" value="ECO:0007669"/>
    <property type="project" value="UniProtKB-UniRule"/>
</dbReference>
<evidence type="ECO:0000259" key="17">
    <source>
        <dbReference type="PROSITE" id="PS50089"/>
    </source>
</evidence>
<dbReference type="Pfam" id="PF00097">
    <property type="entry name" value="zf-C3HC4"/>
    <property type="match status" value="1"/>
</dbReference>
<dbReference type="EMBL" id="BPVZ01000002">
    <property type="protein sequence ID" value="GKU88479.1"/>
    <property type="molecule type" value="Genomic_DNA"/>
</dbReference>
<dbReference type="PANTHER" id="PTHR23163:SF0">
    <property type="entry name" value="E3 UBIQUITIN-PROTEIN LIGASE BRE1"/>
    <property type="match status" value="1"/>
</dbReference>
<evidence type="ECO:0000256" key="2">
    <source>
        <dbReference type="ARBA" id="ARBA00004123"/>
    </source>
</evidence>
<accession>A0AAV5HTH8</accession>
<feature type="region of interest" description="Disordered" evidence="16">
    <location>
        <begin position="104"/>
        <end position="124"/>
    </location>
</feature>
<evidence type="ECO:0000313" key="19">
    <source>
        <dbReference type="Proteomes" id="UP001054252"/>
    </source>
</evidence>
<keyword evidence="8 14" id="KW-0833">Ubl conjugation pathway</keyword>
<dbReference type="EC" id="2.3.2.27" evidence="14"/>
<evidence type="ECO:0000256" key="14">
    <source>
        <dbReference type="RuleBase" id="RU365038"/>
    </source>
</evidence>
<keyword evidence="12 14" id="KW-0539">Nucleus</keyword>
<keyword evidence="10 14" id="KW-0156">Chromatin regulator</keyword>
<feature type="coiled-coil region" evidence="15">
    <location>
        <begin position="482"/>
        <end position="509"/>
    </location>
</feature>
<dbReference type="CDD" id="cd16499">
    <property type="entry name" value="RING-HC_Bre1-like"/>
    <property type="match status" value="1"/>
</dbReference>
<comment type="catalytic activity">
    <reaction evidence="1 14">
        <text>S-ubiquitinyl-[E2 ubiquitin-conjugating enzyme]-L-cysteine + [acceptor protein]-L-lysine = [E2 ubiquitin-conjugating enzyme]-L-cysteine + N(6)-ubiquitinyl-[acceptor protein]-L-lysine.</text>
        <dbReference type="EC" id="2.3.2.27"/>
    </reaction>
</comment>
<comment type="subcellular location">
    <subcellularLocation>
        <location evidence="2 14">Nucleus</location>
    </subcellularLocation>
</comment>
<dbReference type="InterPro" id="IPR001841">
    <property type="entry name" value="Znf_RING"/>
</dbReference>
<dbReference type="AlphaFoldDB" id="A0AAV5HTH8"/>
<feature type="compositionally biased region" description="Polar residues" evidence="16">
    <location>
        <begin position="137"/>
        <end position="149"/>
    </location>
</feature>
<evidence type="ECO:0000256" key="11">
    <source>
        <dbReference type="ARBA" id="ARBA00023054"/>
    </source>
</evidence>
<evidence type="ECO:0000256" key="12">
    <source>
        <dbReference type="ARBA" id="ARBA00023242"/>
    </source>
</evidence>
<keyword evidence="19" id="KW-1185">Reference proteome</keyword>
<dbReference type="Proteomes" id="UP001054252">
    <property type="component" value="Unassembled WGS sequence"/>
</dbReference>
<dbReference type="Gene3D" id="3.30.40.10">
    <property type="entry name" value="Zinc/RING finger domain, C3HC4 (zinc finger)"/>
    <property type="match status" value="1"/>
</dbReference>
<evidence type="ECO:0000313" key="18">
    <source>
        <dbReference type="EMBL" id="GKU88479.1"/>
    </source>
</evidence>
<keyword evidence="9 14" id="KW-0862">Zinc</keyword>
<reference evidence="18 19" key="1">
    <citation type="journal article" date="2021" name="Commun. Biol.">
        <title>The genome of Shorea leprosula (Dipterocarpaceae) highlights the ecological relevance of drought in aseasonal tropical rainforests.</title>
        <authorList>
            <person name="Ng K.K.S."/>
            <person name="Kobayashi M.J."/>
            <person name="Fawcett J.A."/>
            <person name="Hatakeyama M."/>
            <person name="Paape T."/>
            <person name="Ng C.H."/>
            <person name="Ang C.C."/>
            <person name="Tnah L.H."/>
            <person name="Lee C.T."/>
            <person name="Nishiyama T."/>
            <person name="Sese J."/>
            <person name="O'Brien M.J."/>
            <person name="Copetti D."/>
            <person name="Mohd Noor M.I."/>
            <person name="Ong R.C."/>
            <person name="Putra M."/>
            <person name="Sireger I.Z."/>
            <person name="Indrioko S."/>
            <person name="Kosugi Y."/>
            <person name="Izuno A."/>
            <person name="Isagi Y."/>
            <person name="Lee S.L."/>
            <person name="Shimizu K.K."/>
        </authorList>
    </citation>
    <scope>NUCLEOTIDE SEQUENCE [LARGE SCALE GENOMIC DNA]</scope>
    <source>
        <strain evidence="18">214</strain>
    </source>
</reference>
<dbReference type="PROSITE" id="PS00518">
    <property type="entry name" value="ZF_RING_1"/>
    <property type="match status" value="1"/>
</dbReference>
<evidence type="ECO:0000256" key="3">
    <source>
        <dbReference type="ARBA" id="ARBA00004906"/>
    </source>
</evidence>
<comment type="caution">
    <text evidence="18">The sequence shown here is derived from an EMBL/GenBank/DDBJ whole genome shotgun (WGS) entry which is preliminary data.</text>
</comment>
<dbReference type="GO" id="GO:0033503">
    <property type="term" value="C:HULC complex"/>
    <property type="evidence" value="ECO:0007669"/>
    <property type="project" value="TreeGrafter"/>
</dbReference>
<proteinExistence type="inferred from homology"/>
<evidence type="ECO:0000256" key="15">
    <source>
        <dbReference type="SAM" id="Coils"/>
    </source>
</evidence>
<evidence type="ECO:0000256" key="16">
    <source>
        <dbReference type="SAM" id="MobiDB-lite"/>
    </source>
</evidence>
<evidence type="ECO:0000256" key="6">
    <source>
        <dbReference type="ARBA" id="ARBA00022723"/>
    </source>
</evidence>
<dbReference type="PROSITE" id="PS50089">
    <property type="entry name" value="ZF_RING_2"/>
    <property type="match status" value="1"/>
</dbReference>
<name>A0AAV5HTH8_9ROSI</name>
<dbReference type="GO" id="GO:0061630">
    <property type="term" value="F:ubiquitin protein ligase activity"/>
    <property type="evidence" value="ECO:0007669"/>
    <property type="project" value="UniProtKB-EC"/>
</dbReference>
<evidence type="ECO:0000256" key="4">
    <source>
        <dbReference type="ARBA" id="ARBA00005555"/>
    </source>
</evidence>
<dbReference type="SMART" id="SM00184">
    <property type="entry name" value="RING"/>
    <property type="match status" value="1"/>
</dbReference>
<dbReference type="InterPro" id="IPR018957">
    <property type="entry name" value="Znf_C3HC4_RING-type"/>
</dbReference>
<feature type="coiled-coil region" evidence="15">
    <location>
        <begin position="365"/>
        <end position="392"/>
    </location>
</feature>
<evidence type="ECO:0000256" key="7">
    <source>
        <dbReference type="ARBA" id="ARBA00022771"/>
    </source>
</evidence>
<dbReference type="InterPro" id="IPR017907">
    <property type="entry name" value="Znf_RING_CS"/>
</dbReference>
<keyword evidence="11 14" id="KW-0175">Coiled coil</keyword>
<evidence type="ECO:0000256" key="5">
    <source>
        <dbReference type="ARBA" id="ARBA00022679"/>
    </source>
</evidence>
<evidence type="ECO:0000256" key="9">
    <source>
        <dbReference type="ARBA" id="ARBA00022833"/>
    </source>
</evidence>
<evidence type="ECO:0000256" key="10">
    <source>
        <dbReference type="ARBA" id="ARBA00022853"/>
    </source>
</evidence>
<dbReference type="GO" id="GO:0006325">
    <property type="term" value="P:chromatin organization"/>
    <property type="evidence" value="ECO:0007669"/>
    <property type="project" value="UniProtKB-KW"/>
</dbReference>
<feature type="domain" description="RING-type" evidence="17">
    <location>
        <begin position="827"/>
        <end position="865"/>
    </location>
</feature>
<dbReference type="GO" id="GO:0005634">
    <property type="term" value="C:nucleus"/>
    <property type="evidence" value="ECO:0007669"/>
    <property type="project" value="UniProtKB-SubCell"/>
</dbReference>
<feature type="coiled-coil region" evidence="15">
    <location>
        <begin position="47"/>
        <end position="74"/>
    </location>
</feature>
<protein>
    <recommendedName>
        <fullName evidence="14">E3 ubiquitin protein ligase</fullName>
        <ecNumber evidence="14">2.3.2.27</ecNumber>
    </recommendedName>
</protein>
<feature type="coiled-coil region" evidence="15">
    <location>
        <begin position="588"/>
        <end position="636"/>
    </location>
</feature>
<gene>
    <name evidence="18" type="ORF">SLEP1_g2739</name>
</gene>
<evidence type="ECO:0000256" key="8">
    <source>
        <dbReference type="ARBA" id="ARBA00022786"/>
    </source>
</evidence>
<comment type="similarity">
    <text evidence="4 14">Belongs to the BRE1 family.</text>
</comment>
<dbReference type="PANTHER" id="PTHR23163">
    <property type="entry name" value="RING FINGER PROTEIN-RELATED"/>
    <property type="match status" value="1"/>
</dbReference>
<comment type="pathway">
    <text evidence="3 14">Protein modification; protein ubiquitination.</text>
</comment>
<dbReference type="GO" id="GO:0008270">
    <property type="term" value="F:zinc ion binding"/>
    <property type="evidence" value="ECO:0007669"/>
    <property type="project" value="UniProtKB-KW"/>
</dbReference>
<dbReference type="InterPro" id="IPR013083">
    <property type="entry name" value="Znf_RING/FYVE/PHD"/>
</dbReference>
<keyword evidence="5 14" id="KW-0808">Transferase</keyword>
<dbReference type="InterPro" id="IPR013956">
    <property type="entry name" value="E3_ubiquit_lig_Bre1"/>
</dbReference>
<keyword evidence="7 13" id="KW-0863">Zinc-finger</keyword>
<keyword evidence="6 14" id="KW-0479">Metal-binding</keyword>
<organism evidence="18 19">
    <name type="scientific">Rubroshorea leprosula</name>
    <dbReference type="NCBI Taxonomy" id="152421"/>
    <lineage>
        <taxon>Eukaryota</taxon>
        <taxon>Viridiplantae</taxon>
        <taxon>Streptophyta</taxon>
        <taxon>Embryophyta</taxon>
        <taxon>Tracheophyta</taxon>
        <taxon>Spermatophyta</taxon>
        <taxon>Magnoliopsida</taxon>
        <taxon>eudicotyledons</taxon>
        <taxon>Gunneridae</taxon>
        <taxon>Pentapetalae</taxon>
        <taxon>rosids</taxon>
        <taxon>malvids</taxon>
        <taxon>Malvales</taxon>
        <taxon>Dipterocarpaceae</taxon>
        <taxon>Rubroshorea</taxon>
    </lineage>
</organism>
<evidence type="ECO:0000256" key="13">
    <source>
        <dbReference type="PROSITE-ProRule" id="PRU00175"/>
    </source>
</evidence>
<evidence type="ECO:0000256" key="1">
    <source>
        <dbReference type="ARBA" id="ARBA00000900"/>
    </source>
</evidence>
<dbReference type="SUPFAM" id="SSF57850">
    <property type="entry name" value="RING/U-box"/>
    <property type="match status" value="1"/>
</dbReference>
<feature type="region of interest" description="Disordered" evidence="16">
    <location>
        <begin position="137"/>
        <end position="157"/>
    </location>
</feature>